<dbReference type="InterPro" id="IPR036390">
    <property type="entry name" value="WH_DNA-bd_sf"/>
</dbReference>
<feature type="domain" description="HTH gntR-type" evidence="4">
    <location>
        <begin position="8"/>
        <end position="76"/>
    </location>
</feature>
<dbReference type="PANTHER" id="PTHR43537">
    <property type="entry name" value="TRANSCRIPTIONAL REGULATOR, GNTR FAMILY"/>
    <property type="match status" value="1"/>
</dbReference>
<proteinExistence type="predicted"/>
<evidence type="ECO:0000256" key="2">
    <source>
        <dbReference type="ARBA" id="ARBA00023125"/>
    </source>
</evidence>
<reference evidence="5 6" key="1">
    <citation type="submission" date="2023-03" db="EMBL/GenBank/DDBJ databases">
        <title>Bacillus Genome Sequencing.</title>
        <authorList>
            <person name="Dunlap C."/>
        </authorList>
    </citation>
    <scope>NUCLEOTIDE SEQUENCE [LARGE SCALE GENOMIC DNA]</scope>
    <source>
        <strain evidence="5 6">B-23453</strain>
    </source>
</reference>
<accession>A0ABU6MFG9</accession>
<protein>
    <submittedName>
        <fullName evidence="5">GntR family transcriptional regulator</fullName>
    </submittedName>
</protein>
<comment type="caution">
    <text evidence="5">The sequence shown here is derived from an EMBL/GenBank/DDBJ whole genome shotgun (WGS) entry which is preliminary data.</text>
</comment>
<evidence type="ECO:0000256" key="3">
    <source>
        <dbReference type="ARBA" id="ARBA00023163"/>
    </source>
</evidence>
<dbReference type="RefSeq" id="WP_232317492.1">
    <property type="nucleotide sequence ID" value="NZ_JARMAB010000011.1"/>
</dbReference>
<dbReference type="InterPro" id="IPR036388">
    <property type="entry name" value="WH-like_DNA-bd_sf"/>
</dbReference>
<evidence type="ECO:0000256" key="1">
    <source>
        <dbReference type="ARBA" id="ARBA00023015"/>
    </source>
</evidence>
<dbReference type="Pfam" id="PF00392">
    <property type="entry name" value="GntR"/>
    <property type="match status" value="1"/>
</dbReference>
<dbReference type="SMART" id="SM00345">
    <property type="entry name" value="HTH_GNTR"/>
    <property type="match status" value="1"/>
</dbReference>
<gene>
    <name evidence="5" type="ORF">P4T90_08965</name>
</gene>
<dbReference type="Gene3D" id="1.10.10.10">
    <property type="entry name" value="Winged helix-like DNA-binding domain superfamily/Winged helix DNA-binding domain"/>
    <property type="match status" value="1"/>
</dbReference>
<dbReference type="InterPro" id="IPR000524">
    <property type="entry name" value="Tscrpt_reg_HTH_GntR"/>
</dbReference>
<dbReference type="PROSITE" id="PS50949">
    <property type="entry name" value="HTH_GNTR"/>
    <property type="match status" value="1"/>
</dbReference>
<name>A0ABU6MFG9_9BACI</name>
<keyword evidence="6" id="KW-1185">Reference proteome</keyword>
<evidence type="ECO:0000313" key="5">
    <source>
        <dbReference type="EMBL" id="MED1203210.1"/>
    </source>
</evidence>
<dbReference type="EMBL" id="JARMAB010000011">
    <property type="protein sequence ID" value="MED1203210.1"/>
    <property type="molecule type" value="Genomic_DNA"/>
</dbReference>
<keyword evidence="3" id="KW-0804">Transcription</keyword>
<dbReference type="PRINTS" id="PR00035">
    <property type="entry name" value="HTHGNTR"/>
</dbReference>
<dbReference type="CDD" id="cd07377">
    <property type="entry name" value="WHTH_GntR"/>
    <property type="match status" value="1"/>
</dbReference>
<dbReference type="SUPFAM" id="SSF46785">
    <property type="entry name" value="Winged helix' DNA-binding domain"/>
    <property type="match status" value="1"/>
</dbReference>
<dbReference type="Proteomes" id="UP001341444">
    <property type="component" value="Unassembled WGS sequence"/>
</dbReference>
<organism evidence="5 6">
    <name type="scientific">Heyndrickxia acidicola</name>
    <dbReference type="NCBI Taxonomy" id="209389"/>
    <lineage>
        <taxon>Bacteria</taxon>
        <taxon>Bacillati</taxon>
        <taxon>Bacillota</taxon>
        <taxon>Bacilli</taxon>
        <taxon>Bacillales</taxon>
        <taxon>Bacillaceae</taxon>
        <taxon>Heyndrickxia</taxon>
    </lineage>
</organism>
<evidence type="ECO:0000259" key="4">
    <source>
        <dbReference type="PROSITE" id="PS50949"/>
    </source>
</evidence>
<keyword evidence="1" id="KW-0805">Transcription regulation</keyword>
<evidence type="ECO:0000313" key="6">
    <source>
        <dbReference type="Proteomes" id="UP001341444"/>
    </source>
</evidence>
<sequence>MKSANSNTKVFQEIVGQIRQIVSDDKLLPGDKLPSERELSERLHAGRSSVREGLRALELLGLIETRRGEGTFLRDFTNHHLVELISTFILQDEKVKLDVLVTKGLIEMDAIRTMVDNDFNVQAIEELKLKLTKGYYGNTDEFWNDLYSVTPNKLLYKIWLILKDYSSGLHTVREEKITDCKLKLLDAILNRDLGRALNVHGELREMSLSN</sequence>
<dbReference type="PANTHER" id="PTHR43537:SF54">
    <property type="entry name" value="TRANSCRIPTIONAL REGULATOR, GNTR FAMILY"/>
    <property type="match status" value="1"/>
</dbReference>
<keyword evidence="2" id="KW-0238">DNA-binding</keyword>